<evidence type="ECO:0000256" key="1">
    <source>
        <dbReference type="PROSITE-ProRule" id="PRU00409"/>
    </source>
</evidence>
<feature type="domain" description="ATP-grasp" evidence="2">
    <location>
        <begin position="128"/>
        <end position="310"/>
    </location>
</feature>
<evidence type="ECO:0000313" key="4">
    <source>
        <dbReference type="Proteomes" id="UP000281098"/>
    </source>
</evidence>
<dbReference type="Gene3D" id="3.30.470.20">
    <property type="entry name" value="ATP-grasp fold, B domain"/>
    <property type="match status" value="1"/>
</dbReference>
<dbReference type="EMBL" id="QTPM01000031">
    <property type="protein sequence ID" value="RQY88329.1"/>
    <property type="molecule type" value="Genomic_DNA"/>
</dbReference>
<dbReference type="InterPro" id="IPR013651">
    <property type="entry name" value="ATP-grasp_RimK-type"/>
</dbReference>
<organism evidence="3 4">
    <name type="scientific">Burkholderia stagnalis</name>
    <dbReference type="NCBI Taxonomy" id="1503054"/>
    <lineage>
        <taxon>Bacteria</taxon>
        <taxon>Pseudomonadati</taxon>
        <taxon>Pseudomonadota</taxon>
        <taxon>Betaproteobacteria</taxon>
        <taxon>Burkholderiales</taxon>
        <taxon>Burkholderiaceae</taxon>
        <taxon>Burkholderia</taxon>
        <taxon>Burkholderia cepacia complex</taxon>
    </lineage>
</organism>
<protein>
    <submittedName>
        <fullName evidence="3">Alpha-L-glutamate ligase</fullName>
    </submittedName>
</protein>
<dbReference type="SUPFAM" id="SSF56059">
    <property type="entry name" value="Glutathione synthetase ATP-binding domain-like"/>
    <property type="match status" value="1"/>
</dbReference>
<evidence type="ECO:0000313" key="3">
    <source>
        <dbReference type="EMBL" id="RQY88329.1"/>
    </source>
</evidence>
<dbReference type="InterPro" id="IPR048936">
    <property type="entry name" value="MvdD-like_ATPgrasp"/>
</dbReference>
<dbReference type="Pfam" id="PF21068">
    <property type="entry name" value="ATPgraspMvdD"/>
    <property type="match status" value="1"/>
</dbReference>
<dbReference type="Pfam" id="PF08443">
    <property type="entry name" value="RimK"/>
    <property type="match status" value="1"/>
</dbReference>
<gene>
    <name evidence="3" type="ORF">DF017_22705</name>
</gene>
<keyword evidence="1" id="KW-0067">ATP-binding</keyword>
<name>A0ABX9YKN1_9BURK</name>
<proteinExistence type="predicted"/>
<dbReference type="InterPro" id="IPR011761">
    <property type="entry name" value="ATP-grasp"/>
</dbReference>
<dbReference type="PROSITE" id="PS50975">
    <property type="entry name" value="ATP_GRASP"/>
    <property type="match status" value="1"/>
</dbReference>
<keyword evidence="4" id="KW-1185">Reference proteome</keyword>
<reference evidence="3 4" key="1">
    <citation type="submission" date="2018-08" db="EMBL/GenBank/DDBJ databases">
        <title>Comparative analysis of Burkholderia isolates from Puerto Rico.</title>
        <authorList>
            <person name="Hall C."/>
            <person name="Sahl J."/>
            <person name="Wagner D."/>
        </authorList>
    </citation>
    <scope>NUCLEOTIDE SEQUENCE [LARGE SCALE GENOMIC DNA]</scope>
    <source>
        <strain evidence="3 4">Bp8966</strain>
    </source>
</reference>
<evidence type="ECO:0000259" key="2">
    <source>
        <dbReference type="PROSITE" id="PS50975"/>
    </source>
</evidence>
<dbReference type="PANTHER" id="PTHR21621:SF0">
    <property type="entry name" value="BETA-CITRYLGLUTAMATE SYNTHASE B-RELATED"/>
    <property type="match status" value="1"/>
</dbReference>
<dbReference type="Proteomes" id="UP000281098">
    <property type="component" value="Unassembled WGS sequence"/>
</dbReference>
<keyword evidence="3" id="KW-0436">Ligase</keyword>
<comment type="caution">
    <text evidence="3">The sequence shown here is derived from an EMBL/GenBank/DDBJ whole genome shotgun (WGS) entry which is preliminary data.</text>
</comment>
<accession>A0ABX9YKN1</accession>
<dbReference type="GeneID" id="93055479"/>
<dbReference type="GO" id="GO:0016874">
    <property type="term" value="F:ligase activity"/>
    <property type="evidence" value="ECO:0007669"/>
    <property type="project" value="UniProtKB-KW"/>
</dbReference>
<dbReference type="RefSeq" id="WP_124491162.1">
    <property type="nucleotide sequence ID" value="NZ_CP156686.1"/>
</dbReference>
<dbReference type="PANTHER" id="PTHR21621">
    <property type="entry name" value="RIBOSOMAL PROTEIN S6 MODIFICATION PROTEIN"/>
    <property type="match status" value="1"/>
</dbReference>
<sequence length="314" mass="36058">MILILSTPRDEHAQVVLAELLKLGARATMIDLSDYPQRLTLSMRYEPGKRTLNFGCSEGGLDLDDCGAVWWRRPQWPEVSHEIVRETHRRFALNECTEALHGLWQSLDAQWMNEPARDLVAQRKPYQLKVAQDVGLEIPDTLITNCPSAVREFTCRHGASNVIFKSFSATDNEWRETRILRDEELELVDNVRYTPVIFQRYIEADVDLRITVIGNQIFTAAIHSQQTSYKFDFRMDIAHARIEPVALPKNIEDRVLELMRRLGLVYGAIDMRRTPDGRYVFLEVNPAGQWLFTELPTGLLISQAIARTLCAFDA</sequence>
<keyword evidence="1" id="KW-0547">Nucleotide-binding</keyword>